<gene>
    <name evidence="2" type="ORF">GCM10018781_06850</name>
</gene>
<organism evidence="2 3">
    <name type="scientific">Kitasatospora indigofera</name>
    <dbReference type="NCBI Taxonomy" id="67307"/>
    <lineage>
        <taxon>Bacteria</taxon>
        <taxon>Bacillati</taxon>
        <taxon>Actinomycetota</taxon>
        <taxon>Actinomycetes</taxon>
        <taxon>Kitasatosporales</taxon>
        <taxon>Streptomycetaceae</taxon>
        <taxon>Kitasatospora</taxon>
    </lineage>
</organism>
<keyword evidence="3" id="KW-1185">Reference proteome</keyword>
<reference evidence="2" key="1">
    <citation type="journal article" date="2014" name="Int. J. Syst. Evol. Microbiol.">
        <title>Complete genome sequence of Corynebacterium casei LMG S-19264T (=DSM 44701T), isolated from a smear-ripened cheese.</title>
        <authorList>
            <consortium name="US DOE Joint Genome Institute (JGI-PGF)"/>
            <person name="Walter F."/>
            <person name="Albersmeier A."/>
            <person name="Kalinowski J."/>
            <person name="Ruckert C."/>
        </authorList>
    </citation>
    <scope>NUCLEOTIDE SEQUENCE</scope>
    <source>
        <strain evidence="2">JCM 4646</strain>
    </source>
</reference>
<feature type="region of interest" description="Disordered" evidence="1">
    <location>
        <begin position="1"/>
        <end position="113"/>
    </location>
</feature>
<accession>A0A919FCM5</accession>
<feature type="compositionally biased region" description="Basic and acidic residues" evidence="1">
    <location>
        <begin position="51"/>
        <end position="69"/>
    </location>
</feature>
<comment type="caution">
    <text evidence="2">The sequence shown here is derived from an EMBL/GenBank/DDBJ whole genome shotgun (WGS) entry which is preliminary data.</text>
</comment>
<evidence type="ECO:0000313" key="3">
    <source>
        <dbReference type="Proteomes" id="UP000617734"/>
    </source>
</evidence>
<name>A0A919FCM5_9ACTN</name>
<proteinExistence type="predicted"/>
<sequence>MNGRQAGTGTDPGLFDHGNDASKGPPPPRGPGRTADRPSAECRSVAIRPAYRRETAGTTDGGRRREGGGREGGAATASAEHGRERGPPAAGPGPTVPQDTGRESPQTPSNSSR</sequence>
<dbReference type="Proteomes" id="UP000617734">
    <property type="component" value="Unassembled WGS sequence"/>
</dbReference>
<dbReference type="AlphaFoldDB" id="A0A919FCM5"/>
<evidence type="ECO:0000313" key="2">
    <source>
        <dbReference type="EMBL" id="GHH61066.1"/>
    </source>
</evidence>
<feature type="compositionally biased region" description="Polar residues" evidence="1">
    <location>
        <begin position="103"/>
        <end position="113"/>
    </location>
</feature>
<protein>
    <submittedName>
        <fullName evidence="2">Uncharacterized protein</fullName>
    </submittedName>
</protein>
<reference evidence="2" key="2">
    <citation type="submission" date="2020-09" db="EMBL/GenBank/DDBJ databases">
        <authorList>
            <person name="Sun Q."/>
            <person name="Ohkuma M."/>
        </authorList>
    </citation>
    <scope>NUCLEOTIDE SEQUENCE</scope>
    <source>
        <strain evidence="2">JCM 4646</strain>
    </source>
</reference>
<dbReference type="EMBL" id="BNBO01000002">
    <property type="protein sequence ID" value="GHH61066.1"/>
    <property type="molecule type" value="Genomic_DNA"/>
</dbReference>
<evidence type="ECO:0000256" key="1">
    <source>
        <dbReference type="SAM" id="MobiDB-lite"/>
    </source>
</evidence>